<dbReference type="InterPro" id="IPR029058">
    <property type="entry name" value="AB_hydrolase_fold"/>
</dbReference>
<evidence type="ECO:0000313" key="2">
    <source>
        <dbReference type="Proteomes" id="UP000831880"/>
    </source>
</evidence>
<dbReference type="RefSeq" id="WP_244754669.1">
    <property type="nucleotide sequence ID" value="NZ_CP095074.1"/>
</dbReference>
<organism evidence="1 2">
    <name type="scientific">Halobacillus shinanisalinarum</name>
    <dbReference type="NCBI Taxonomy" id="2932258"/>
    <lineage>
        <taxon>Bacteria</taxon>
        <taxon>Bacillati</taxon>
        <taxon>Bacillota</taxon>
        <taxon>Bacilli</taxon>
        <taxon>Bacillales</taxon>
        <taxon>Bacillaceae</taxon>
        <taxon>Halobacillus</taxon>
    </lineage>
</organism>
<proteinExistence type="predicted"/>
<dbReference type="SUPFAM" id="SSF53474">
    <property type="entry name" value="alpha/beta-Hydrolases"/>
    <property type="match status" value="1"/>
</dbReference>
<protein>
    <submittedName>
        <fullName evidence="1">Uncharacterized protein</fullName>
    </submittedName>
</protein>
<name>A0ABY4H2Y0_9BACI</name>
<dbReference type="Proteomes" id="UP000831880">
    <property type="component" value="Chromosome"/>
</dbReference>
<evidence type="ECO:0000313" key="1">
    <source>
        <dbReference type="EMBL" id="UOQ94813.1"/>
    </source>
</evidence>
<dbReference type="Gene3D" id="3.40.50.1820">
    <property type="entry name" value="alpha/beta hydrolase"/>
    <property type="match status" value="1"/>
</dbReference>
<reference evidence="1 2" key="1">
    <citation type="submission" date="2022-04" db="EMBL/GenBank/DDBJ databases">
        <title>Halobacillus sp. isolated from saltern.</title>
        <authorList>
            <person name="Won M."/>
            <person name="Lee C.-M."/>
            <person name="Woen H.-Y."/>
            <person name="Kwon S.-W."/>
        </authorList>
    </citation>
    <scope>NUCLEOTIDE SEQUENCE [LARGE SCALE GENOMIC DNA]</scope>
    <source>
        <strain evidence="1 2">SSTM10-2</strain>
    </source>
</reference>
<keyword evidence="2" id="KW-1185">Reference proteome</keyword>
<accession>A0ABY4H2Y0</accession>
<sequence>MLASQNNHSYTSLSLKDKLLHLLMDLVYCDRRCSSIVVLIINGERDLQVTVQEAKELHEAKAEAKLLVMDKMNHVFKEASEDRKGNVETYFNSDLPLADGLV</sequence>
<dbReference type="EMBL" id="CP095074">
    <property type="protein sequence ID" value="UOQ94813.1"/>
    <property type="molecule type" value="Genomic_DNA"/>
</dbReference>
<gene>
    <name evidence="1" type="ORF">MUO14_07745</name>
</gene>